<feature type="transmembrane region" description="Helical" evidence="7">
    <location>
        <begin position="316"/>
        <end position="344"/>
    </location>
</feature>
<comment type="subcellular location">
    <subcellularLocation>
        <location evidence="1">Cell inner membrane</location>
        <topology evidence="1">Multi-pass membrane protein</topology>
    </subcellularLocation>
</comment>
<feature type="transmembrane region" description="Helical" evidence="7">
    <location>
        <begin position="6"/>
        <end position="36"/>
    </location>
</feature>
<feature type="transmembrane region" description="Helical" evidence="7">
    <location>
        <begin position="272"/>
        <end position="296"/>
    </location>
</feature>
<dbReference type="GO" id="GO:0005886">
    <property type="term" value="C:plasma membrane"/>
    <property type="evidence" value="ECO:0007669"/>
    <property type="project" value="UniProtKB-SubCell"/>
</dbReference>
<comment type="caution">
    <text evidence="9">The sequence shown here is derived from an EMBL/GenBank/DDBJ whole genome shotgun (WGS) entry which is preliminary data.</text>
</comment>
<feature type="transmembrane region" description="Helical" evidence="7">
    <location>
        <begin position="356"/>
        <end position="381"/>
    </location>
</feature>
<feature type="transmembrane region" description="Helical" evidence="7">
    <location>
        <begin position="140"/>
        <end position="165"/>
    </location>
</feature>
<feature type="transmembrane region" description="Helical" evidence="7">
    <location>
        <begin position="48"/>
        <end position="76"/>
    </location>
</feature>
<reference evidence="9 10" key="1">
    <citation type="submission" date="2020-08" db="EMBL/GenBank/DDBJ databases">
        <title>Genomic Encyclopedia of Type Strains, Phase IV (KMG-IV): sequencing the most valuable type-strain genomes for metagenomic binning, comparative biology and taxonomic classification.</title>
        <authorList>
            <person name="Goeker M."/>
        </authorList>
    </citation>
    <scope>NUCLEOTIDE SEQUENCE [LARGE SCALE GENOMIC DNA]</scope>
    <source>
        <strain evidence="9 10">DSM 103526</strain>
    </source>
</reference>
<evidence type="ECO:0000256" key="5">
    <source>
        <dbReference type="ARBA" id="ARBA00022989"/>
    </source>
</evidence>
<organism evidence="9 10">
    <name type="scientific">Anaerosolibacter carboniphilus</name>
    <dbReference type="NCBI Taxonomy" id="1417629"/>
    <lineage>
        <taxon>Bacteria</taxon>
        <taxon>Bacillati</taxon>
        <taxon>Bacillota</taxon>
        <taxon>Clostridia</taxon>
        <taxon>Peptostreptococcales</taxon>
        <taxon>Thermotaleaceae</taxon>
        <taxon>Anaerosolibacter</taxon>
    </lineage>
</organism>
<keyword evidence="5 7" id="KW-1133">Transmembrane helix</keyword>
<feature type="transmembrane region" description="Helical" evidence="7">
    <location>
        <begin position="401"/>
        <end position="422"/>
    </location>
</feature>
<name>A0A841KPW2_9FIRM</name>
<dbReference type="EMBL" id="JACHEN010000001">
    <property type="protein sequence ID" value="MBB6214138.1"/>
    <property type="molecule type" value="Genomic_DNA"/>
</dbReference>
<feature type="transmembrane region" description="Helical" evidence="7">
    <location>
        <begin position="213"/>
        <end position="235"/>
    </location>
</feature>
<evidence type="ECO:0000256" key="1">
    <source>
        <dbReference type="ARBA" id="ARBA00004429"/>
    </source>
</evidence>
<dbReference type="PANTHER" id="PTHR33362">
    <property type="entry name" value="SIALIC ACID TRAP TRANSPORTER PERMEASE PROTEIN SIAT-RELATED"/>
    <property type="match status" value="1"/>
</dbReference>
<evidence type="ECO:0000256" key="6">
    <source>
        <dbReference type="ARBA" id="ARBA00023136"/>
    </source>
</evidence>
<dbReference type="InterPro" id="IPR010656">
    <property type="entry name" value="DctM"/>
</dbReference>
<sequence length="423" mass="45433">MMVLLLMSIMVVLLLLNFPMLIPMIVAPLAVLVVYFPNINPLLATQQIIAGVQPFVLLAVPMFIFAADIMCAGQTARRLLDFVETFVGHIHGGMSITTAATCTLFGAISGSTQATVVAIGKPMRNRLLAIGYEDEDTIGLIISSAIIALLIPPSISMIMYCVVTGASVGDLFIAGVIPGLLILAFFAVYNYFHAKRKNIPRTVKLTWSERVSAIKDAAAPLGFPVIIFAGIYSGFFSPTEAAAVSVLYATILELFVFRTIKPKDFPQIALSTAVVTSAVFVLVAAGSLFSWAISYAKIPQIITATLLGPTPSALKILTMVTIFYFVGCMFVDSIVVIIILTPIFYPLALKAGIHPIHLGIIVTLQAAIGSISPPFGCNIFTACAIFDRPYLKVVKGIPPYMIMLIIISVLVITFPQLSLMLVP</sequence>
<feature type="domain" description="TRAP C4-dicarboxylate transport system permease DctM subunit" evidence="8">
    <location>
        <begin position="9"/>
        <end position="417"/>
    </location>
</feature>
<evidence type="ECO:0000256" key="7">
    <source>
        <dbReference type="SAM" id="Phobius"/>
    </source>
</evidence>
<dbReference type="Proteomes" id="UP000579281">
    <property type="component" value="Unassembled WGS sequence"/>
</dbReference>
<protein>
    <submittedName>
        <fullName evidence="9">Tripartite ATP-independent transporter DctM subunit</fullName>
    </submittedName>
</protein>
<dbReference type="GO" id="GO:0022857">
    <property type="term" value="F:transmembrane transporter activity"/>
    <property type="evidence" value="ECO:0007669"/>
    <property type="project" value="TreeGrafter"/>
</dbReference>
<gene>
    <name evidence="9" type="ORF">HNQ80_000207</name>
</gene>
<accession>A0A841KPW2</accession>
<dbReference type="PIRSF" id="PIRSF006066">
    <property type="entry name" value="HI0050"/>
    <property type="match status" value="1"/>
</dbReference>
<evidence type="ECO:0000256" key="2">
    <source>
        <dbReference type="ARBA" id="ARBA00022475"/>
    </source>
</evidence>
<dbReference type="Pfam" id="PF06808">
    <property type="entry name" value="DctM"/>
    <property type="match status" value="1"/>
</dbReference>
<keyword evidence="3" id="KW-0997">Cell inner membrane</keyword>
<proteinExistence type="predicted"/>
<evidence type="ECO:0000256" key="4">
    <source>
        <dbReference type="ARBA" id="ARBA00022692"/>
    </source>
</evidence>
<evidence type="ECO:0000313" key="10">
    <source>
        <dbReference type="Proteomes" id="UP000579281"/>
    </source>
</evidence>
<keyword evidence="10" id="KW-1185">Reference proteome</keyword>
<evidence type="ECO:0000313" key="9">
    <source>
        <dbReference type="EMBL" id="MBB6214138.1"/>
    </source>
</evidence>
<dbReference type="AlphaFoldDB" id="A0A841KPW2"/>
<dbReference type="NCBIfam" id="TIGR00786">
    <property type="entry name" value="dctM"/>
    <property type="match status" value="1"/>
</dbReference>
<keyword evidence="2" id="KW-1003">Cell membrane</keyword>
<feature type="transmembrane region" description="Helical" evidence="7">
    <location>
        <begin position="96"/>
        <end position="119"/>
    </location>
</feature>
<keyword evidence="4 7" id="KW-0812">Transmembrane</keyword>
<evidence type="ECO:0000259" key="8">
    <source>
        <dbReference type="Pfam" id="PF06808"/>
    </source>
</evidence>
<feature type="transmembrane region" description="Helical" evidence="7">
    <location>
        <begin position="171"/>
        <end position="192"/>
    </location>
</feature>
<keyword evidence="6 7" id="KW-0472">Membrane</keyword>
<evidence type="ECO:0000256" key="3">
    <source>
        <dbReference type="ARBA" id="ARBA00022519"/>
    </source>
</evidence>
<dbReference type="InterPro" id="IPR004681">
    <property type="entry name" value="TRAP_DctM"/>
</dbReference>